<dbReference type="SUPFAM" id="SSF53300">
    <property type="entry name" value="vWA-like"/>
    <property type="match status" value="1"/>
</dbReference>
<dbReference type="OrthoDB" id="9763076at2"/>
<evidence type="ECO:0000256" key="1">
    <source>
        <dbReference type="SAM" id="Phobius"/>
    </source>
</evidence>
<dbReference type="EMBL" id="CP025938">
    <property type="protein sequence ID" value="AUS07369.1"/>
    <property type="molecule type" value="Genomic_DNA"/>
</dbReference>
<protein>
    <recommendedName>
        <fullName evidence="4">VWA domain-containing protein</fullName>
    </recommendedName>
</protein>
<sequence length="677" mass="77786">MSSEILIYIIFAGIVALLLALFQYVKKGKNRSKLDLFFSFLRFVTLFSVLLLIINPSFEQVELSIEKPSLVIAVDNSNSIKYLKQEHKTLAFVNTLQNNEALQEKFNINVYTFGNQLKQGDAIDFTDKQTNVFDAFKALSQIYKHGMAPTVLMTDGNQTFGPDYQFATSVYKQPIYPIILGDTLSYTDLKIQQLNVNRYAYLKNEFPIETILVYNGSDRVASTFVVYQGNKKVYSKRLNFSKQDNSKIIHFTLPANKVGVSAYRAEIKPIDSEKNTINNIQNFAVEVINEKTNVAIVSDFPHPDLGALKRSIENNEQRSVSVINTKNFVSKAKDFQLVILYQPNSKFKLVLEKLNTLKKNYFTIIGTKTDLNFINNSDLGYRVDITNQSEDYQGVLNTSYLPFYIEDIGLESFPPLLSNYGGVQFNLPVDVVLYKSVKNVTTNDPLLCTFETNDKREGVLLGENIWQWRAHSFLENQSFHQFDNFISKFVQYLASNKQRSRLNVDFQSFYNGNNRVIIKAEVFDKNYVFDTREILQITVKNKASETEKTFPLILKNNHYEVNLSGLEPANYEFSLSVKNENITKKGAFQILEYHVEQQFLNANALKLQQLAKNSQGTSYFMNNSVEIIDELLKDKRYLSVQKSSENTMPLIDWKYLLAIISLSLSIEWLLRKYNGLI</sequence>
<dbReference type="Proteomes" id="UP000236592">
    <property type="component" value="Chromosome"/>
</dbReference>
<keyword evidence="1" id="KW-0472">Membrane</keyword>
<dbReference type="PANTHER" id="PTHR37947">
    <property type="entry name" value="BLL2462 PROTEIN"/>
    <property type="match status" value="1"/>
</dbReference>
<dbReference type="PANTHER" id="PTHR37947:SF1">
    <property type="entry name" value="BLL2462 PROTEIN"/>
    <property type="match status" value="1"/>
</dbReference>
<proteinExistence type="predicted"/>
<evidence type="ECO:0008006" key="4">
    <source>
        <dbReference type="Google" id="ProtNLM"/>
    </source>
</evidence>
<accession>A0A2I7SN85</accession>
<dbReference type="InterPro" id="IPR036465">
    <property type="entry name" value="vWFA_dom_sf"/>
</dbReference>
<name>A0A2I7SN85_9FLAO</name>
<dbReference type="RefSeq" id="WP_102997240.1">
    <property type="nucleotide sequence ID" value="NZ_CP025938.1"/>
</dbReference>
<organism evidence="2 3">
    <name type="scientific">Pseudotamlana carrageenivorans</name>
    <dbReference type="NCBI Taxonomy" id="2069432"/>
    <lineage>
        <taxon>Bacteria</taxon>
        <taxon>Pseudomonadati</taxon>
        <taxon>Bacteroidota</taxon>
        <taxon>Flavobacteriia</taxon>
        <taxon>Flavobacteriales</taxon>
        <taxon>Flavobacteriaceae</taxon>
        <taxon>Pseudotamlana</taxon>
    </lineage>
</organism>
<dbReference type="KEGG" id="taj:C1A40_15640"/>
<feature type="transmembrane region" description="Helical" evidence="1">
    <location>
        <begin position="36"/>
        <end position="54"/>
    </location>
</feature>
<keyword evidence="1" id="KW-0812">Transmembrane</keyword>
<keyword evidence="3" id="KW-1185">Reference proteome</keyword>
<dbReference type="AlphaFoldDB" id="A0A2I7SN85"/>
<evidence type="ECO:0000313" key="2">
    <source>
        <dbReference type="EMBL" id="AUS07369.1"/>
    </source>
</evidence>
<gene>
    <name evidence="2" type="ORF">C1A40_15640</name>
</gene>
<reference evidence="3" key="1">
    <citation type="submission" date="2018-01" db="EMBL/GenBank/DDBJ databases">
        <title>Complete genome of Tamlana sp. UJ94.</title>
        <authorList>
            <person name="Jung J."/>
            <person name="Chung D."/>
            <person name="Bae S.S."/>
            <person name="Baek K."/>
        </authorList>
    </citation>
    <scope>NUCLEOTIDE SEQUENCE [LARGE SCALE GENOMIC DNA]</scope>
    <source>
        <strain evidence="3">UJ94</strain>
    </source>
</reference>
<keyword evidence="1" id="KW-1133">Transmembrane helix</keyword>
<feature type="transmembrane region" description="Helical" evidence="1">
    <location>
        <begin position="6"/>
        <end position="24"/>
    </location>
</feature>
<evidence type="ECO:0000313" key="3">
    <source>
        <dbReference type="Proteomes" id="UP000236592"/>
    </source>
</evidence>